<gene>
    <name evidence="5" type="primary">phpC</name>
    <name evidence="5" type="ORF">CA85_52190</name>
</gene>
<dbReference type="PANTHER" id="PTHR11496:SF103">
    <property type="entry name" value="DEHYDROGENASE, PUTATIVE-RELATED"/>
    <property type="match status" value="1"/>
</dbReference>
<dbReference type="GO" id="GO:0046872">
    <property type="term" value="F:metal ion binding"/>
    <property type="evidence" value="ECO:0007669"/>
    <property type="project" value="InterPro"/>
</dbReference>
<dbReference type="InterPro" id="IPR056798">
    <property type="entry name" value="ADH_Fe_C"/>
</dbReference>
<dbReference type="Gene3D" id="1.20.1090.10">
    <property type="entry name" value="Dehydroquinate synthase-like - alpha domain"/>
    <property type="match status" value="1"/>
</dbReference>
<organism evidence="5 6">
    <name type="scientific">Allorhodopirellula solitaria</name>
    <dbReference type="NCBI Taxonomy" id="2527987"/>
    <lineage>
        <taxon>Bacteria</taxon>
        <taxon>Pseudomonadati</taxon>
        <taxon>Planctomycetota</taxon>
        <taxon>Planctomycetia</taxon>
        <taxon>Pirellulales</taxon>
        <taxon>Pirellulaceae</taxon>
        <taxon>Allorhodopirellula</taxon>
    </lineage>
</organism>
<dbReference type="Pfam" id="PF00465">
    <property type="entry name" value="Fe-ADH"/>
    <property type="match status" value="1"/>
</dbReference>
<dbReference type="SUPFAM" id="SSF56796">
    <property type="entry name" value="Dehydroquinate synthase-like"/>
    <property type="match status" value="1"/>
</dbReference>
<dbReference type="RefSeq" id="WP_146394297.1">
    <property type="nucleotide sequence ID" value="NZ_SJPK01000043.1"/>
</dbReference>
<feature type="domain" description="Fe-containing alcohol dehydrogenase-like C-terminal" evidence="4">
    <location>
        <begin position="182"/>
        <end position="377"/>
    </location>
</feature>
<dbReference type="InterPro" id="IPR018211">
    <property type="entry name" value="ADH_Fe_CS"/>
</dbReference>
<dbReference type="GO" id="GO:0017000">
    <property type="term" value="P:antibiotic biosynthetic process"/>
    <property type="evidence" value="ECO:0007669"/>
    <property type="project" value="InterPro"/>
</dbReference>
<evidence type="ECO:0000313" key="6">
    <source>
        <dbReference type="Proteomes" id="UP000318053"/>
    </source>
</evidence>
<dbReference type="EMBL" id="SJPK01000043">
    <property type="protein sequence ID" value="TWT51670.1"/>
    <property type="molecule type" value="Genomic_DNA"/>
</dbReference>
<comment type="caution">
    <text evidence="5">The sequence shown here is derived from an EMBL/GenBank/DDBJ whole genome shotgun (WGS) entry which is preliminary data.</text>
</comment>
<dbReference type="InterPro" id="IPR035873">
    <property type="entry name" value="PhpC"/>
</dbReference>
<dbReference type="Pfam" id="PF25137">
    <property type="entry name" value="ADH_Fe_C"/>
    <property type="match status" value="1"/>
</dbReference>
<dbReference type="AlphaFoldDB" id="A0A5C5WM34"/>
<dbReference type="GO" id="GO:0004022">
    <property type="term" value="F:alcohol dehydrogenase (NAD+) activity"/>
    <property type="evidence" value="ECO:0007669"/>
    <property type="project" value="TreeGrafter"/>
</dbReference>
<dbReference type="CDD" id="cd08182">
    <property type="entry name" value="HEPD"/>
    <property type="match status" value="1"/>
</dbReference>
<evidence type="ECO:0000313" key="5">
    <source>
        <dbReference type="EMBL" id="TWT51670.1"/>
    </source>
</evidence>
<dbReference type="InterPro" id="IPR039697">
    <property type="entry name" value="Alcohol_dehydrogenase_Fe"/>
</dbReference>
<dbReference type="EC" id="1.1.1.309" evidence="5"/>
<comment type="similarity">
    <text evidence="1">Belongs to the iron-containing alcohol dehydrogenase family.</text>
</comment>
<dbReference type="Gene3D" id="3.40.50.1970">
    <property type="match status" value="1"/>
</dbReference>
<evidence type="ECO:0000256" key="1">
    <source>
        <dbReference type="ARBA" id="ARBA00007358"/>
    </source>
</evidence>
<keyword evidence="2 5" id="KW-0560">Oxidoreductase</keyword>
<proteinExistence type="inferred from homology"/>
<evidence type="ECO:0000256" key="2">
    <source>
        <dbReference type="ARBA" id="ARBA00023002"/>
    </source>
</evidence>
<accession>A0A5C5WM34</accession>
<reference evidence="5 6" key="1">
    <citation type="submission" date="2019-02" db="EMBL/GenBank/DDBJ databases">
        <title>Deep-cultivation of Planctomycetes and their phenomic and genomic characterization uncovers novel biology.</title>
        <authorList>
            <person name="Wiegand S."/>
            <person name="Jogler M."/>
            <person name="Boedeker C."/>
            <person name="Pinto D."/>
            <person name="Vollmers J."/>
            <person name="Rivas-Marin E."/>
            <person name="Kohn T."/>
            <person name="Peeters S.H."/>
            <person name="Heuer A."/>
            <person name="Rast P."/>
            <person name="Oberbeckmann S."/>
            <person name="Bunk B."/>
            <person name="Jeske O."/>
            <person name="Meyerdierks A."/>
            <person name="Storesund J.E."/>
            <person name="Kallscheuer N."/>
            <person name="Luecker S."/>
            <person name="Lage O.M."/>
            <person name="Pohl T."/>
            <person name="Merkel B.J."/>
            <person name="Hornburger P."/>
            <person name="Mueller R.-W."/>
            <person name="Bruemmer F."/>
            <person name="Labrenz M."/>
            <person name="Spormann A.M."/>
            <person name="Op Den Camp H."/>
            <person name="Overmann J."/>
            <person name="Amann R."/>
            <person name="Jetten M.S.M."/>
            <person name="Mascher T."/>
            <person name="Medema M.H."/>
            <person name="Devos D.P."/>
            <person name="Kaster A.-K."/>
            <person name="Ovreas L."/>
            <person name="Rohde M."/>
            <person name="Galperin M.Y."/>
            <person name="Jogler C."/>
        </authorList>
    </citation>
    <scope>NUCLEOTIDE SEQUENCE [LARGE SCALE GENOMIC DNA]</scope>
    <source>
        <strain evidence="5 6">CA85</strain>
    </source>
</reference>
<dbReference type="Proteomes" id="UP000318053">
    <property type="component" value="Unassembled WGS sequence"/>
</dbReference>
<evidence type="ECO:0000259" key="4">
    <source>
        <dbReference type="Pfam" id="PF25137"/>
    </source>
</evidence>
<dbReference type="InterPro" id="IPR001670">
    <property type="entry name" value="ADH_Fe/GldA"/>
</dbReference>
<dbReference type="FunFam" id="3.40.50.1970:FF:000003">
    <property type="entry name" value="Alcohol dehydrogenase, iron-containing"/>
    <property type="match status" value="1"/>
</dbReference>
<protein>
    <submittedName>
        <fullName evidence="5">Phosphonoacetaldehyde reductase</fullName>
        <ecNumber evidence="5">1.1.1.309</ecNumber>
    </submittedName>
</protein>
<feature type="domain" description="Alcohol dehydrogenase iron-type/glycerol dehydrogenase GldA" evidence="3">
    <location>
        <begin position="10"/>
        <end position="171"/>
    </location>
</feature>
<sequence>MSVLEHDTSLGEGAIEGIADVLERYGANRIAFVVDTPAYEAGGAADAIEPALEASEVVRFSGFAPNPNLADIESGTKLFRDLDADLVLAFGGGTAIDIGKVIAAVGRETAPIRDLITGDALLSGRNVPLVAIPTTAGTGSEATSFAVAYVDGEKYSLDDPSLLPNHSIVDPRLTHSLPARITAATGLDAFCQAIESIWAVGATEESIGYATEAAQLAYENLPAAVNTPTPATRHAMSRASHLAGRAINITRTTASHALSYPLTSQLGIPHGIAVALTLGPMLEYNSGITDSDCVDPRGAAHVVDRMQAIFTILDCCSAAEAKTRVTDLIGSLGCPSTLVEAGITDPAELSRLIAGVNALRMSNNPRRTTHEALIELLGR</sequence>
<evidence type="ECO:0000259" key="3">
    <source>
        <dbReference type="Pfam" id="PF00465"/>
    </source>
</evidence>
<dbReference type="PANTHER" id="PTHR11496">
    <property type="entry name" value="ALCOHOL DEHYDROGENASE"/>
    <property type="match status" value="1"/>
</dbReference>
<keyword evidence="6" id="KW-1185">Reference proteome</keyword>
<dbReference type="OrthoDB" id="9804734at2"/>
<name>A0A5C5WM34_9BACT</name>
<dbReference type="PROSITE" id="PS00913">
    <property type="entry name" value="ADH_IRON_1"/>
    <property type="match status" value="1"/>
</dbReference>